<comment type="caution">
    <text evidence="2">The sequence shown here is derived from an EMBL/GenBank/DDBJ whole genome shotgun (WGS) entry which is preliminary data.</text>
</comment>
<name>A0AAW1VZD0_RUBAR</name>
<evidence type="ECO:0000259" key="1">
    <source>
        <dbReference type="Pfam" id="PF10536"/>
    </source>
</evidence>
<dbReference type="AlphaFoldDB" id="A0AAW1VZD0"/>
<organism evidence="2 3">
    <name type="scientific">Rubus argutus</name>
    <name type="common">Southern blackberry</name>
    <dbReference type="NCBI Taxonomy" id="59490"/>
    <lineage>
        <taxon>Eukaryota</taxon>
        <taxon>Viridiplantae</taxon>
        <taxon>Streptophyta</taxon>
        <taxon>Embryophyta</taxon>
        <taxon>Tracheophyta</taxon>
        <taxon>Spermatophyta</taxon>
        <taxon>Magnoliopsida</taxon>
        <taxon>eudicotyledons</taxon>
        <taxon>Gunneridae</taxon>
        <taxon>Pentapetalae</taxon>
        <taxon>rosids</taxon>
        <taxon>fabids</taxon>
        <taxon>Rosales</taxon>
        <taxon>Rosaceae</taxon>
        <taxon>Rosoideae</taxon>
        <taxon>Rosoideae incertae sedis</taxon>
        <taxon>Rubus</taxon>
    </lineage>
</organism>
<accession>A0AAW1VZD0</accession>
<reference evidence="2 3" key="1">
    <citation type="journal article" date="2023" name="G3 (Bethesda)">
        <title>A chromosome-length genome assembly and annotation of blackberry (Rubus argutus, cv. 'Hillquist').</title>
        <authorList>
            <person name="Bruna T."/>
            <person name="Aryal R."/>
            <person name="Dudchenko O."/>
            <person name="Sargent D.J."/>
            <person name="Mead D."/>
            <person name="Buti M."/>
            <person name="Cavallini A."/>
            <person name="Hytonen T."/>
            <person name="Andres J."/>
            <person name="Pham M."/>
            <person name="Weisz D."/>
            <person name="Mascagni F."/>
            <person name="Usai G."/>
            <person name="Natali L."/>
            <person name="Bassil N."/>
            <person name="Fernandez G.E."/>
            <person name="Lomsadze A."/>
            <person name="Armour M."/>
            <person name="Olukolu B."/>
            <person name="Poorten T."/>
            <person name="Britton C."/>
            <person name="Davik J."/>
            <person name="Ashrafi H."/>
            <person name="Aiden E.L."/>
            <person name="Borodovsky M."/>
            <person name="Worthington M."/>
        </authorList>
    </citation>
    <scope>NUCLEOTIDE SEQUENCE [LARGE SCALE GENOMIC DNA]</scope>
    <source>
        <strain evidence="2">PI 553951</strain>
    </source>
</reference>
<gene>
    <name evidence="2" type="ORF">M0R45_036015</name>
</gene>
<keyword evidence="3" id="KW-1185">Reference proteome</keyword>
<dbReference type="Proteomes" id="UP001457282">
    <property type="component" value="Unassembled WGS sequence"/>
</dbReference>
<dbReference type="InterPro" id="IPR044824">
    <property type="entry name" value="MAIN-like"/>
</dbReference>
<dbReference type="GO" id="GO:0010073">
    <property type="term" value="P:meristem maintenance"/>
    <property type="evidence" value="ECO:0007669"/>
    <property type="project" value="InterPro"/>
</dbReference>
<sequence length="214" mass="24537">MLRHIIRQWSNKTHTFVCLWEEFTPTLEDVANIIGLPIVGNTDPSKIQLSMQDVEKLFILKGAKDRFAPWIKYFWWSIIEDGDNGTFKKGLGYNSGCRLEALLSLWLSKFVFSDGKDSIQKRVFPLALLISKGEILPLASMFLGHLYQLLDLIVMEEKEGASSKVVESCVSTTFFQMLIWKRLKDPSIKPTTLATFRKKELTSLKPDSLSLIYR</sequence>
<proteinExistence type="predicted"/>
<dbReference type="EMBL" id="JBEDUW010000007">
    <property type="protein sequence ID" value="KAK9912142.1"/>
    <property type="molecule type" value="Genomic_DNA"/>
</dbReference>
<feature type="domain" description="Aminotransferase-like plant mobile" evidence="1">
    <location>
        <begin position="4"/>
        <end position="192"/>
    </location>
</feature>
<evidence type="ECO:0000313" key="2">
    <source>
        <dbReference type="EMBL" id="KAK9912142.1"/>
    </source>
</evidence>
<dbReference type="PANTHER" id="PTHR46033:SF80">
    <property type="entry name" value="PROTEIN MAIN-LIKE 2-LIKE"/>
    <property type="match status" value="1"/>
</dbReference>
<dbReference type="PANTHER" id="PTHR46033">
    <property type="entry name" value="PROTEIN MAIN-LIKE 2"/>
    <property type="match status" value="1"/>
</dbReference>
<dbReference type="Pfam" id="PF10536">
    <property type="entry name" value="PMD"/>
    <property type="match status" value="1"/>
</dbReference>
<protein>
    <recommendedName>
        <fullName evidence="1">Aminotransferase-like plant mobile domain-containing protein</fullName>
    </recommendedName>
</protein>
<evidence type="ECO:0000313" key="3">
    <source>
        <dbReference type="Proteomes" id="UP001457282"/>
    </source>
</evidence>
<dbReference type="InterPro" id="IPR019557">
    <property type="entry name" value="AminoTfrase-like_pln_mobile"/>
</dbReference>